<name>A0A0F0KYN6_9MICO</name>
<organism evidence="2 3">
    <name type="scientific">Microbacterium foliorum</name>
    <dbReference type="NCBI Taxonomy" id="104336"/>
    <lineage>
        <taxon>Bacteria</taxon>
        <taxon>Bacillati</taxon>
        <taxon>Actinomycetota</taxon>
        <taxon>Actinomycetes</taxon>
        <taxon>Micrococcales</taxon>
        <taxon>Microbacteriaceae</taxon>
        <taxon>Microbacterium</taxon>
    </lineage>
</organism>
<keyword evidence="3" id="KW-1185">Reference proteome</keyword>
<dbReference type="EC" id="4.1.2.42" evidence="2"/>
<accession>A0A0F0KYN6</accession>
<dbReference type="EMBL" id="JYIU01000032">
    <property type="protein sequence ID" value="KJL24386.1"/>
    <property type="molecule type" value="Genomic_DNA"/>
</dbReference>
<sequence>MPLQIPDPVLGTWAKGFSARTAGIRLSEIAGADLHLSDLTTPILTVHEAALAHNEMTVFDWASEQGVLLAPHGKTTMAPALWQRLLDAGAWGISVATTWQAEVAVAAGVRTVLIANAVTDREAARHLGALLAGDAGLRILCWADSPTTVGILADALCDAPRPLDVLVELGGAGGRTGARSLAEGESIAEAILDAPGLRLAGVTGYEGPFGPDRSATSIAAVDAYLETLVTLHRRLAYSEDVRPVLSAGGSAFPDRAAAVLAPHRADADIVLRSGAFQIHDDGFYSRMSPFGPLTSTAPLRSAMHAWSRVVSQPEPNLALLDAGRRDVPFDLGLPIPQSVDGEITALNDQHAFLHLADTASVVPGDVVRLGLSHPCTAFDKWRVVAVIDDPDADDPRVVGAVATCF</sequence>
<dbReference type="PANTHER" id="PTHR28004:SF8">
    <property type="entry name" value="D-SERINE DEAMINASE"/>
    <property type="match status" value="1"/>
</dbReference>
<dbReference type="RefSeq" id="WP_244268138.1">
    <property type="nucleotide sequence ID" value="NZ_CP031425.1"/>
</dbReference>
<dbReference type="GO" id="GO:0043876">
    <property type="term" value="F:D-threonine aldolase activity"/>
    <property type="evidence" value="ECO:0007669"/>
    <property type="project" value="UniProtKB-EC"/>
</dbReference>
<evidence type="ECO:0000313" key="3">
    <source>
        <dbReference type="Proteomes" id="UP000033572"/>
    </source>
</evidence>
<dbReference type="Gene3D" id="3.20.20.10">
    <property type="entry name" value="Alanine racemase"/>
    <property type="match status" value="1"/>
</dbReference>
<dbReference type="Pfam" id="PF14031">
    <property type="entry name" value="D-ser_dehydrat"/>
    <property type="match status" value="1"/>
</dbReference>
<comment type="caution">
    <text evidence="2">The sequence shown here is derived from an EMBL/GenBank/DDBJ whole genome shotgun (WGS) entry which is preliminary data.</text>
</comment>
<dbReference type="SUPFAM" id="SSF51419">
    <property type="entry name" value="PLP-binding barrel"/>
    <property type="match status" value="1"/>
</dbReference>
<dbReference type="PANTHER" id="PTHR28004">
    <property type="entry name" value="ZGC:162816-RELATED"/>
    <property type="match status" value="1"/>
</dbReference>
<keyword evidence="2" id="KW-0456">Lyase</keyword>
<dbReference type="SMART" id="SM01119">
    <property type="entry name" value="D-ser_dehydrat"/>
    <property type="match status" value="1"/>
</dbReference>
<evidence type="ECO:0000259" key="1">
    <source>
        <dbReference type="SMART" id="SM01119"/>
    </source>
</evidence>
<dbReference type="InterPro" id="IPR026956">
    <property type="entry name" value="D-ser_dehydrat-like_dom"/>
</dbReference>
<dbReference type="GeneID" id="94443680"/>
<feature type="domain" description="D-serine dehydratase-like" evidence="1">
    <location>
        <begin position="302"/>
        <end position="388"/>
    </location>
</feature>
<dbReference type="Gene3D" id="2.40.37.20">
    <property type="entry name" value="D-serine dehydratase-like domain"/>
    <property type="match status" value="1"/>
</dbReference>
<protein>
    <submittedName>
        <fullName evidence="2">D-threonine aldolase</fullName>
        <ecNumber evidence="2">4.1.2.42</ecNumber>
    </submittedName>
</protein>
<dbReference type="AlphaFoldDB" id="A0A0F0KYN6"/>
<reference evidence="2 3" key="1">
    <citation type="submission" date="2015-02" db="EMBL/GenBank/DDBJ databases">
        <title>Draft genome sequences of ten Microbacterium spp. with emphasis on heavy metal contaminated environments.</title>
        <authorList>
            <person name="Corretto E."/>
        </authorList>
    </citation>
    <scope>NUCLEOTIDE SEQUENCE [LARGE SCALE GENOMIC DNA]</scope>
    <source>
        <strain evidence="2 3">DSM 12966</strain>
    </source>
</reference>
<proteinExistence type="predicted"/>
<evidence type="ECO:0000313" key="2">
    <source>
        <dbReference type="EMBL" id="KJL24386.1"/>
    </source>
</evidence>
<dbReference type="Proteomes" id="UP000033572">
    <property type="component" value="Unassembled WGS sequence"/>
</dbReference>
<dbReference type="InterPro" id="IPR051466">
    <property type="entry name" value="D-amino_acid_metab_enzyme"/>
</dbReference>
<dbReference type="InterPro" id="IPR042208">
    <property type="entry name" value="D-ser_dehydrat-like_sf"/>
</dbReference>
<dbReference type="InterPro" id="IPR029066">
    <property type="entry name" value="PLP-binding_barrel"/>
</dbReference>
<dbReference type="PATRIC" id="fig|104336.4.peg.757"/>
<gene>
    <name evidence="2" type="ORF">RN50_00735</name>
</gene>